<name>A0AAD8ADE7_DIPPU</name>
<dbReference type="EMBL" id="JASPKZ010001919">
    <property type="protein sequence ID" value="KAJ9597039.1"/>
    <property type="molecule type" value="Genomic_DNA"/>
</dbReference>
<feature type="domain" description="RNA polymerase beta subunit protrusion" evidence="10">
    <location>
        <begin position="14"/>
        <end position="389"/>
    </location>
</feature>
<keyword evidence="14" id="KW-1185">Reference proteome</keyword>
<keyword evidence="4" id="KW-0808">Transferase</keyword>
<gene>
    <name evidence="13" type="ORF">L9F63_027071</name>
</gene>
<dbReference type="Pfam" id="PF00562">
    <property type="entry name" value="RNA_pol_Rpb2_6"/>
    <property type="match status" value="1"/>
</dbReference>
<dbReference type="Proteomes" id="UP001233999">
    <property type="component" value="Unassembled WGS sequence"/>
</dbReference>
<comment type="caution">
    <text evidence="13">The sequence shown here is derived from an EMBL/GenBank/DDBJ whole genome shotgun (WGS) entry which is preliminary data.</text>
</comment>
<feature type="domain" description="RNA polymerase Rpb2" evidence="12">
    <location>
        <begin position="516"/>
        <end position="577"/>
    </location>
</feature>
<sequence length="758" mass="86754">EKWKLVPAFLKIKGLVKEHIDSFNYFINVEIKKIVKANEKITSDADPVFYVKYLNVNVGTPDVEEGYNISKSITPHECRLRDLTYSAPITVDIEYTRGKQRFVRNNLVIGRMPIMLRSSNCVLANKSQFELAKMNECPLDPGGYFVVKGQEKVILMQEQLSRNRMIVEEDSKGGVQCQVTSSTHEKKSRTNIVMKNGKYYLKHNTLQDDIPVAIIFKGMGFLCDQEIVQMIGTEQNVMQKFAPSLEECHKANIYTQNQALKFIGSKTKQKRFFVSGAKKTAVDEARDILATTVLAHVPVENFNFKMKATYIALMVRRMIQAQDDHKLIDDRDYYGNKRLELAGSLLALMFEDLFKKFNWDLKAIADKNIPKIKAAQFDIMKHIRQDQISNGFIQAISSGNWTIRRFKMERYGVTQVLSRLSYISALGMMTRINSQFEKTRKVSGPRSLQPSQWGMLCPSDTPEGEACGLVKNLALMAHITTEIEEAPLKRLAFNAGLEDINLLGGEEINSSQVYMVFLNGNILGVIRNYKRLIWVFRMMRRRCYINAFVSIYPHHRHRCVYISSDGGRLCRPYIIVEEGKPLVKQHHIDELIQGVRNFQDFLNDVVIIHPDVNEENDSHIACLIPYPHHNQSPRNTYQCAMGKQAMGTIAYNQKNRIDTLMYNVVYPQTPMVKTKTIDLINFDKLAAGQNAIVAVMSYSGYDIEDALIVNKASIDRGYGRCLVYRNSKCTLKRYTNQTYDRIMGPLIDSKTMLSCLET</sequence>
<feature type="non-terminal residue" evidence="13">
    <location>
        <position position="758"/>
    </location>
</feature>
<evidence type="ECO:0000256" key="7">
    <source>
        <dbReference type="RuleBase" id="RU000434"/>
    </source>
</evidence>
<dbReference type="Gene3D" id="3.90.1100.10">
    <property type="match status" value="1"/>
</dbReference>
<evidence type="ECO:0000259" key="9">
    <source>
        <dbReference type="Pfam" id="PF04561"/>
    </source>
</evidence>
<dbReference type="Gene3D" id="3.90.1110.10">
    <property type="entry name" value="RNA polymerase Rpb2, domain 2"/>
    <property type="match status" value="1"/>
</dbReference>
<dbReference type="InterPro" id="IPR014724">
    <property type="entry name" value="RNA_pol_RPB2_OB-fold"/>
</dbReference>
<dbReference type="Pfam" id="PF04566">
    <property type="entry name" value="RNA_pol_Rpb2_4"/>
    <property type="match status" value="1"/>
</dbReference>
<evidence type="ECO:0000259" key="10">
    <source>
        <dbReference type="Pfam" id="PF04563"/>
    </source>
</evidence>
<dbReference type="InterPro" id="IPR007642">
    <property type="entry name" value="RNA_pol_Rpb2_2"/>
</dbReference>
<dbReference type="InterPro" id="IPR007120">
    <property type="entry name" value="DNA-dir_RNAP_su2_dom"/>
</dbReference>
<evidence type="ECO:0000256" key="2">
    <source>
        <dbReference type="ARBA" id="ARBA00012418"/>
    </source>
</evidence>
<evidence type="ECO:0000313" key="13">
    <source>
        <dbReference type="EMBL" id="KAJ9597039.1"/>
    </source>
</evidence>
<dbReference type="SUPFAM" id="SSF64484">
    <property type="entry name" value="beta and beta-prime subunits of DNA dependent RNA-polymerase"/>
    <property type="match status" value="1"/>
</dbReference>
<accession>A0AAD8ADE7</accession>
<dbReference type="EC" id="2.7.7.6" evidence="2"/>
<dbReference type="InterPro" id="IPR015712">
    <property type="entry name" value="DNA-dir_RNA_pol_su2"/>
</dbReference>
<dbReference type="Pfam" id="PF04563">
    <property type="entry name" value="RNA_pol_Rpb2_1"/>
    <property type="match status" value="1"/>
</dbReference>
<dbReference type="PANTHER" id="PTHR20856">
    <property type="entry name" value="DNA-DIRECTED RNA POLYMERASE I SUBUNIT 2"/>
    <property type="match status" value="1"/>
</dbReference>
<dbReference type="GO" id="GO:0003899">
    <property type="term" value="F:DNA-directed RNA polymerase activity"/>
    <property type="evidence" value="ECO:0007669"/>
    <property type="project" value="UniProtKB-EC"/>
</dbReference>
<evidence type="ECO:0000313" key="14">
    <source>
        <dbReference type="Proteomes" id="UP001233999"/>
    </source>
</evidence>
<organism evidence="13 14">
    <name type="scientific">Diploptera punctata</name>
    <name type="common">Pacific beetle cockroach</name>
    <dbReference type="NCBI Taxonomy" id="6984"/>
    <lineage>
        <taxon>Eukaryota</taxon>
        <taxon>Metazoa</taxon>
        <taxon>Ecdysozoa</taxon>
        <taxon>Arthropoda</taxon>
        <taxon>Hexapoda</taxon>
        <taxon>Insecta</taxon>
        <taxon>Pterygota</taxon>
        <taxon>Neoptera</taxon>
        <taxon>Polyneoptera</taxon>
        <taxon>Dictyoptera</taxon>
        <taxon>Blattodea</taxon>
        <taxon>Blaberoidea</taxon>
        <taxon>Blaberidae</taxon>
        <taxon>Diplopterinae</taxon>
        <taxon>Diploptera</taxon>
    </lineage>
</organism>
<protein>
    <recommendedName>
        <fullName evidence="2">DNA-directed RNA polymerase</fullName>
        <ecNumber evidence="2">2.7.7.6</ecNumber>
    </recommendedName>
</protein>
<reference evidence="13" key="2">
    <citation type="submission" date="2023-05" db="EMBL/GenBank/DDBJ databases">
        <authorList>
            <person name="Fouks B."/>
        </authorList>
    </citation>
    <scope>NUCLEOTIDE SEQUENCE</scope>
    <source>
        <strain evidence="13">Stay&amp;Tobe</strain>
        <tissue evidence="13">Testes</tissue>
    </source>
</reference>
<comment type="similarity">
    <text evidence="1 7">Belongs to the RNA polymerase beta chain family.</text>
</comment>
<evidence type="ECO:0000256" key="3">
    <source>
        <dbReference type="ARBA" id="ARBA00022478"/>
    </source>
</evidence>
<dbReference type="FunFam" id="3.90.1110.10:FF:000006">
    <property type="entry name" value="DNA-directed RNA polymerase subunit beta"/>
    <property type="match status" value="1"/>
</dbReference>
<dbReference type="FunFam" id="3.90.1100.10:FF:000004">
    <property type="entry name" value="DNA-directed RNA polymerase subunit beta"/>
    <property type="match status" value="1"/>
</dbReference>
<dbReference type="FunFam" id="3.90.1070.20:FF:000002">
    <property type="entry name" value="DNA-directed RNA polymerase subunit beta"/>
    <property type="match status" value="1"/>
</dbReference>
<keyword evidence="5" id="KW-0548">Nucleotidyltransferase</keyword>
<dbReference type="Gene3D" id="3.90.1070.20">
    <property type="match status" value="1"/>
</dbReference>
<dbReference type="InterPro" id="IPR007645">
    <property type="entry name" value="RNA_pol_Rpb2_3"/>
</dbReference>
<feature type="domain" description="RNA polymerase Rpb2" evidence="11">
    <location>
        <begin position="415"/>
        <end position="479"/>
    </location>
</feature>
<dbReference type="GO" id="GO:0003677">
    <property type="term" value="F:DNA binding"/>
    <property type="evidence" value="ECO:0007669"/>
    <property type="project" value="InterPro"/>
</dbReference>
<dbReference type="CDD" id="cd00653">
    <property type="entry name" value="RNA_pol_B_RPB2"/>
    <property type="match status" value="1"/>
</dbReference>
<evidence type="ECO:0000259" key="11">
    <source>
        <dbReference type="Pfam" id="PF04565"/>
    </source>
</evidence>
<dbReference type="GO" id="GO:0006351">
    <property type="term" value="P:DNA-templated transcription"/>
    <property type="evidence" value="ECO:0007669"/>
    <property type="project" value="InterPro"/>
</dbReference>
<keyword evidence="6" id="KW-0804">Transcription</keyword>
<dbReference type="GO" id="GO:0032549">
    <property type="term" value="F:ribonucleoside binding"/>
    <property type="evidence" value="ECO:0007669"/>
    <property type="project" value="InterPro"/>
</dbReference>
<evidence type="ECO:0000256" key="4">
    <source>
        <dbReference type="ARBA" id="ARBA00022679"/>
    </source>
</evidence>
<evidence type="ECO:0000256" key="5">
    <source>
        <dbReference type="ARBA" id="ARBA00022695"/>
    </source>
</evidence>
<feature type="domain" description="DNA-directed RNA polymerase subunit 2 hybrid-binding" evidence="8">
    <location>
        <begin position="621"/>
        <end position="745"/>
    </location>
</feature>
<dbReference type="InterPro" id="IPR007644">
    <property type="entry name" value="RNA_pol_bsu_protrusion"/>
</dbReference>
<reference evidence="13" key="1">
    <citation type="journal article" date="2023" name="IScience">
        <title>Live-bearing cockroach genome reveals convergent evolutionary mechanisms linked to viviparity in insects and beyond.</title>
        <authorList>
            <person name="Fouks B."/>
            <person name="Harrison M.C."/>
            <person name="Mikhailova A.A."/>
            <person name="Marchal E."/>
            <person name="English S."/>
            <person name="Carruthers M."/>
            <person name="Jennings E.C."/>
            <person name="Chiamaka E.L."/>
            <person name="Frigard R.A."/>
            <person name="Pippel M."/>
            <person name="Attardo G.M."/>
            <person name="Benoit J.B."/>
            <person name="Bornberg-Bauer E."/>
            <person name="Tobe S.S."/>
        </authorList>
    </citation>
    <scope>NUCLEOTIDE SEQUENCE</scope>
    <source>
        <strain evidence="13">Stay&amp;Tobe</strain>
    </source>
</reference>
<evidence type="ECO:0000259" key="12">
    <source>
        <dbReference type="Pfam" id="PF04566"/>
    </source>
</evidence>
<evidence type="ECO:0000259" key="8">
    <source>
        <dbReference type="Pfam" id="PF00562"/>
    </source>
</evidence>
<evidence type="ECO:0000256" key="1">
    <source>
        <dbReference type="ARBA" id="ARBA00006835"/>
    </source>
</evidence>
<dbReference type="NCBIfam" id="NF007175">
    <property type="entry name" value="PRK09606.1"/>
    <property type="match status" value="1"/>
</dbReference>
<dbReference type="InterPro" id="IPR007646">
    <property type="entry name" value="RNA_pol_Rpb2_4"/>
</dbReference>
<dbReference type="Pfam" id="PF04561">
    <property type="entry name" value="RNA_pol_Rpb2_2"/>
    <property type="match status" value="1"/>
</dbReference>
<evidence type="ECO:0000256" key="6">
    <source>
        <dbReference type="ARBA" id="ARBA00023163"/>
    </source>
</evidence>
<dbReference type="Gene3D" id="2.40.50.150">
    <property type="match status" value="1"/>
</dbReference>
<dbReference type="Pfam" id="PF04565">
    <property type="entry name" value="RNA_pol_Rpb2_3"/>
    <property type="match status" value="1"/>
</dbReference>
<proteinExistence type="inferred from homology"/>
<feature type="domain" description="RNA polymerase Rpb2" evidence="9">
    <location>
        <begin position="162"/>
        <end position="340"/>
    </location>
</feature>
<dbReference type="FunFam" id="3.90.1100.10:FF:000006">
    <property type="entry name" value="DNA-directed RNA polymerase subunit beta"/>
    <property type="match status" value="1"/>
</dbReference>
<keyword evidence="3" id="KW-0240">DNA-directed RNA polymerase</keyword>
<dbReference type="AlphaFoldDB" id="A0AAD8ADE7"/>
<dbReference type="InterPro" id="IPR037034">
    <property type="entry name" value="RNA_pol_Rpb2_2_sf"/>
</dbReference>
<dbReference type="GO" id="GO:0000428">
    <property type="term" value="C:DNA-directed RNA polymerase complex"/>
    <property type="evidence" value="ECO:0007669"/>
    <property type="project" value="UniProtKB-KW"/>
</dbReference>